<dbReference type="InterPro" id="IPR015915">
    <property type="entry name" value="Kelch-typ_b-propeller"/>
</dbReference>
<dbReference type="SUPFAM" id="SSF117281">
    <property type="entry name" value="Kelch motif"/>
    <property type="match status" value="1"/>
</dbReference>
<protein>
    <submittedName>
        <fullName evidence="1">Uncharacterized protein</fullName>
    </submittedName>
</protein>
<evidence type="ECO:0000313" key="2">
    <source>
        <dbReference type="Proteomes" id="UP001331761"/>
    </source>
</evidence>
<dbReference type="EMBL" id="WIXE01015617">
    <property type="protein sequence ID" value="KAK5973339.1"/>
    <property type="molecule type" value="Genomic_DNA"/>
</dbReference>
<dbReference type="AlphaFoldDB" id="A0AAN8J121"/>
<reference evidence="1 2" key="1">
    <citation type="submission" date="2019-10" db="EMBL/GenBank/DDBJ databases">
        <title>Assembly and Annotation for the nematode Trichostrongylus colubriformis.</title>
        <authorList>
            <person name="Martin J."/>
        </authorList>
    </citation>
    <scope>NUCLEOTIDE SEQUENCE [LARGE SCALE GENOMIC DNA]</scope>
    <source>
        <strain evidence="1">G859</strain>
        <tissue evidence="1">Whole worm</tissue>
    </source>
</reference>
<sequence>HSTGVVVGGFNGQDCLRNVQLIKMNEDEVSSKSLADIPFRLKNSVAVKISDSEALLFGGWDEHRTVKGVFRSGSRFLRWLDFYRLIINQLVGALALEA</sequence>
<dbReference type="Proteomes" id="UP001331761">
    <property type="component" value="Unassembled WGS sequence"/>
</dbReference>
<feature type="non-terminal residue" evidence="1">
    <location>
        <position position="1"/>
    </location>
</feature>
<name>A0AAN8J121_TRICO</name>
<gene>
    <name evidence="1" type="ORF">GCK32_022213</name>
</gene>
<evidence type="ECO:0000313" key="1">
    <source>
        <dbReference type="EMBL" id="KAK5973339.1"/>
    </source>
</evidence>
<keyword evidence="2" id="KW-1185">Reference proteome</keyword>
<comment type="caution">
    <text evidence="1">The sequence shown here is derived from an EMBL/GenBank/DDBJ whole genome shotgun (WGS) entry which is preliminary data.</text>
</comment>
<organism evidence="1 2">
    <name type="scientific">Trichostrongylus colubriformis</name>
    <name type="common">Black scour worm</name>
    <dbReference type="NCBI Taxonomy" id="6319"/>
    <lineage>
        <taxon>Eukaryota</taxon>
        <taxon>Metazoa</taxon>
        <taxon>Ecdysozoa</taxon>
        <taxon>Nematoda</taxon>
        <taxon>Chromadorea</taxon>
        <taxon>Rhabditida</taxon>
        <taxon>Rhabditina</taxon>
        <taxon>Rhabditomorpha</taxon>
        <taxon>Strongyloidea</taxon>
        <taxon>Trichostrongylidae</taxon>
        <taxon>Trichostrongylus</taxon>
    </lineage>
</organism>
<accession>A0AAN8J121</accession>
<proteinExistence type="predicted"/>